<comment type="caution">
    <text evidence="2">The sequence shown here is derived from an EMBL/GenBank/DDBJ whole genome shotgun (WGS) entry which is preliminary data.</text>
</comment>
<dbReference type="RefSeq" id="WP_184334610.1">
    <property type="nucleotide sequence ID" value="NZ_JACHHZ010000005.1"/>
</dbReference>
<feature type="chain" id="PRO_5032498726" evidence="1">
    <location>
        <begin position="25"/>
        <end position="204"/>
    </location>
</feature>
<evidence type="ECO:0000313" key="2">
    <source>
        <dbReference type="EMBL" id="MBB6095211.1"/>
    </source>
</evidence>
<accession>A0A841HPG4</accession>
<protein>
    <submittedName>
        <fullName evidence="2">Outer membrane lipoprotein SlyB</fullName>
    </submittedName>
</protein>
<keyword evidence="1" id="KW-0732">Signal</keyword>
<name>A0A841HPG4_9GAMM</name>
<keyword evidence="2" id="KW-0449">Lipoprotein</keyword>
<organism evidence="2 3">
    <name type="scientific">Povalibacter uvarum</name>
    <dbReference type="NCBI Taxonomy" id="732238"/>
    <lineage>
        <taxon>Bacteria</taxon>
        <taxon>Pseudomonadati</taxon>
        <taxon>Pseudomonadota</taxon>
        <taxon>Gammaproteobacteria</taxon>
        <taxon>Steroidobacterales</taxon>
        <taxon>Steroidobacteraceae</taxon>
        <taxon>Povalibacter</taxon>
    </lineage>
</organism>
<dbReference type="Proteomes" id="UP000588068">
    <property type="component" value="Unassembled WGS sequence"/>
</dbReference>
<evidence type="ECO:0000256" key="1">
    <source>
        <dbReference type="SAM" id="SignalP"/>
    </source>
</evidence>
<evidence type="ECO:0000313" key="3">
    <source>
        <dbReference type="Proteomes" id="UP000588068"/>
    </source>
</evidence>
<proteinExistence type="predicted"/>
<sequence>MTTFTKPSTAVALLTVLFVSGASAQQRQTGQSFAISYGIVDRIDMVKVGNDGQPTGVATGAVVGGLAGSYNSSHGHQVRDAAAGALAGALLTAAIKSHKNKDNMAHQYTVNLVGGGTISVVVEQGDIDKGDCVAVEQGPSANVRKVTPVHCTSASDPAVQTADVTVKQQEEAADCHTAKEAALKATTESQIDVAVKKVRIFCES</sequence>
<gene>
    <name evidence="2" type="ORF">HNQ60_004101</name>
</gene>
<keyword evidence="3" id="KW-1185">Reference proteome</keyword>
<reference evidence="2 3" key="1">
    <citation type="submission" date="2020-08" db="EMBL/GenBank/DDBJ databases">
        <title>Genomic Encyclopedia of Type Strains, Phase IV (KMG-IV): sequencing the most valuable type-strain genomes for metagenomic binning, comparative biology and taxonomic classification.</title>
        <authorList>
            <person name="Goeker M."/>
        </authorList>
    </citation>
    <scope>NUCLEOTIDE SEQUENCE [LARGE SCALE GENOMIC DNA]</scope>
    <source>
        <strain evidence="2 3">DSM 26723</strain>
    </source>
</reference>
<dbReference type="AlphaFoldDB" id="A0A841HPG4"/>
<feature type="signal peptide" evidence="1">
    <location>
        <begin position="1"/>
        <end position="24"/>
    </location>
</feature>
<dbReference type="EMBL" id="JACHHZ010000005">
    <property type="protein sequence ID" value="MBB6095211.1"/>
    <property type="molecule type" value="Genomic_DNA"/>
</dbReference>